<dbReference type="EC" id="2.7.1.35" evidence="2"/>
<dbReference type="InterPro" id="IPR013749">
    <property type="entry name" value="PM/HMP-P_kinase-1"/>
</dbReference>
<sequence>MSKSLLSIQSHVVHGYVGGKAAIFPLQCQGWEVDGINTVNFSNHTGYGSFKGTSLKKQEIEDIFEGISNIGVEYNAIISGYVPNEELIASIAAYVKFMKSSSSLLYLLDPVMGDQGYLYVDKTCISQYKKLLSTKIVDIITPNQFELELLCEKKVQTVDDLKWCVNHIHKTYGVKYVVVSSLTDLEGLQSDYIYCATSTASYDNSINLFKIPIIKSYFTGVGDLFSALLLDKVYSNLQSNSYREGDKGLLVHSVNQVLTIMTKTLKLTHSLGLKAFNNDKASRSSSKVGKINDGDSMKYFELKIIQSREFFSYEGKGEYFPLELDSILQ</sequence>
<dbReference type="Pfam" id="PF08543">
    <property type="entry name" value="Phos_pyr_kin"/>
    <property type="match status" value="1"/>
</dbReference>
<evidence type="ECO:0000256" key="1">
    <source>
        <dbReference type="ARBA" id="ARBA00008805"/>
    </source>
</evidence>
<dbReference type="SUPFAM" id="SSF53613">
    <property type="entry name" value="Ribokinase-like"/>
    <property type="match status" value="1"/>
</dbReference>
<keyword evidence="4" id="KW-0547">Nucleotide-binding</keyword>
<keyword evidence="3" id="KW-0808">Transferase</keyword>
<dbReference type="GO" id="GO:0008478">
    <property type="term" value="F:pyridoxal kinase activity"/>
    <property type="evidence" value="ECO:0007669"/>
    <property type="project" value="UniProtKB-EC"/>
</dbReference>
<evidence type="ECO:0000313" key="9">
    <source>
        <dbReference type="Proteomes" id="UP000837801"/>
    </source>
</evidence>
<evidence type="ECO:0000256" key="3">
    <source>
        <dbReference type="ARBA" id="ARBA00022679"/>
    </source>
</evidence>
<dbReference type="InterPro" id="IPR029056">
    <property type="entry name" value="Ribokinase-like"/>
</dbReference>
<dbReference type="Gene3D" id="3.40.1190.20">
    <property type="match status" value="1"/>
</dbReference>
<dbReference type="GO" id="GO:0005829">
    <property type="term" value="C:cytosol"/>
    <property type="evidence" value="ECO:0007669"/>
    <property type="project" value="TreeGrafter"/>
</dbReference>
<dbReference type="EMBL" id="CAKXYY010000003">
    <property type="protein sequence ID" value="CAH2351325.1"/>
    <property type="molecule type" value="Genomic_DNA"/>
</dbReference>
<comment type="caution">
    <text evidence="8">The sequence shown here is derived from an EMBL/GenBank/DDBJ whole genome shotgun (WGS) entry which is preliminary data.</text>
</comment>
<protein>
    <recommendedName>
        <fullName evidence="2">pyridoxal kinase</fullName>
        <ecNumber evidence="2">2.7.1.35</ecNumber>
    </recommendedName>
</protein>
<accession>A0A9P0QLE1</accession>
<gene>
    <name evidence="8" type="ORF">CLIB1423_03S03708</name>
</gene>
<dbReference type="GO" id="GO:0005524">
    <property type="term" value="F:ATP binding"/>
    <property type="evidence" value="ECO:0007669"/>
    <property type="project" value="UniProtKB-KW"/>
</dbReference>
<organism evidence="8 9">
    <name type="scientific">[Candida] railenensis</name>
    <dbReference type="NCBI Taxonomy" id="45579"/>
    <lineage>
        <taxon>Eukaryota</taxon>
        <taxon>Fungi</taxon>
        <taxon>Dikarya</taxon>
        <taxon>Ascomycota</taxon>
        <taxon>Saccharomycotina</taxon>
        <taxon>Pichiomycetes</taxon>
        <taxon>Debaryomycetaceae</taxon>
        <taxon>Kurtzmaniella</taxon>
    </lineage>
</organism>
<evidence type="ECO:0000259" key="7">
    <source>
        <dbReference type="Pfam" id="PF08543"/>
    </source>
</evidence>
<keyword evidence="6" id="KW-0067">ATP-binding</keyword>
<dbReference type="CDD" id="cd01173">
    <property type="entry name" value="pyridoxal_pyridoxamine_kinase"/>
    <property type="match status" value="1"/>
</dbReference>
<comment type="similarity">
    <text evidence="1">Belongs to the pyridoxine kinase family.</text>
</comment>
<reference evidence="8" key="1">
    <citation type="submission" date="2022-03" db="EMBL/GenBank/DDBJ databases">
        <authorList>
            <person name="Legras J.-L."/>
            <person name="Devillers H."/>
            <person name="Grondin C."/>
        </authorList>
    </citation>
    <scope>NUCLEOTIDE SEQUENCE</scope>
    <source>
        <strain evidence="8">CLIB 1423</strain>
    </source>
</reference>
<evidence type="ECO:0000256" key="5">
    <source>
        <dbReference type="ARBA" id="ARBA00022777"/>
    </source>
</evidence>
<proteinExistence type="inferred from homology"/>
<dbReference type="AlphaFoldDB" id="A0A9P0QLE1"/>
<dbReference type="Proteomes" id="UP000837801">
    <property type="component" value="Unassembled WGS sequence"/>
</dbReference>
<name>A0A9P0QLE1_9ASCO</name>
<evidence type="ECO:0000256" key="6">
    <source>
        <dbReference type="ARBA" id="ARBA00022840"/>
    </source>
</evidence>
<evidence type="ECO:0000256" key="2">
    <source>
        <dbReference type="ARBA" id="ARBA00012104"/>
    </source>
</evidence>
<feature type="domain" description="Pyridoxamine kinase/Phosphomethylpyrimidine kinase" evidence="7">
    <location>
        <begin position="53"/>
        <end position="229"/>
    </location>
</feature>
<dbReference type="PANTHER" id="PTHR10534">
    <property type="entry name" value="PYRIDOXAL KINASE"/>
    <property type="match status" value="1"/>
</dbReference>
<dbReference type="NCBIfam" id="TIGR00687">
    <property type="entry name" value="pyridox_kin"/>
    <property type="match status" value="1"/>
</dbReference>
<evidence type="ECO:0000256" key="4">
    <source>
        <dbReference type="ARBA" id="ARBA00022741"/>
    </source>
</evidence>
<dbReference type="InterPro" id="IPR004625">
    <property type="entry name" value="PyrdxlKinase"/>
</dbReference>
<dbReference type="OrthoDB" id="2104723at2759"/>
<keyword evidence="9" id="KW-1185">Reference proteome</keyword>
<evidence type="ECO:0000313" key="8">
    <source>
        <dbReference type="EMBL" id="CAH2351325.1"/>
    </source>
</evidence>
<keyword evidence="5 8" id="KW-0418">Kinase</keyword>
<dbReference type="GO" id="GO:0009443">
    <property type="term" value="P:pyridoxal 5'-phosphate salvage"/>
    <property type="evidence" value="ECO:0007669"/>
    <property type="project" value="InterPro"/>
</dbReference>
<dbReference type="PANTHER" id="PTHR10534:SF2">
    <property type="entry name" value="PYRIDOXAL KINASE"/>
    <property type="match status" value="1"/>
</dbReference>